<dbReference type="KEGG" id="aare:D3093_06050"/>
<dbReference type="NCBIfam" id="NF005120">
    <property type="entry name" value="PRK06553.1"/>
    <property type="match status" value="1"/>
</dbReference>
<dbReference type="CDD" id="cd07984">
    <property type="entry name" value="LPLAT_LABLAT-like"/>
    <property type="match status" value="1"/>
</dbReference>
<dbReference type="PANTHER" id="PTHR30606:SF9">
    <property type="entry name" value="LIPID A BIOSYNTHESIS LAUROYLTRANSFERASE"/>
    <property type="match status" value="1"/>
</dbReference>
<dbReference type="InterPro" id="IPR004960">
    <property type="entry name" value="LipA_acyltrans"/>
</dbReference>
<keyword evidence="2" id="KW-1003">Cell membrane</keyword>
<dbReference type="GO" id="GO:0005886">
    <property type="term" value="C:plasma membrane"/>
    <property type="evidence" value="ECO:0007669"/>
    <property type="project" value="UniProtKB-SubCell"/>
</dbReference>
<protein>
    <submittedName>
        <fullName evidence="7">Lipid A biosynthesis lauroyl acyltransferase</fullName>
    </submittedName>
</protein>
<dbReference type="GO" id="GO:0009247">
    <property type="term" value="P:glycolipid biosynthetic process"/>
    <property type="evidence" value="ECO:0007669"/>
    <property type="project" value="UniProtKB-ARBA"/>
</dbReference>
<evidence type="ECO:0000313" key="7">
    <source>
        <dbReference type="EMBL" id="QCN94857.1"/>
    </source>
</evidence>
<evidence type="ECO:0000256" key="4">
    <source>
        <dbReference type="ARBA" id="ARBA00022679"/>
    </source>
</evidence>
<dbReference type="GO" id="GO:0016746">
    <property type="term" value="F:acyltransferase activity"/>
    <property type="evidence" value="ECO:0007669"/>
    <property type="project" value="UniProtKB-KW"/>
</dbReference>
<keyword evidence="6 7" id="KW-0012">Acyltransferase</keyword>
<reference evidence="7 8" key="1">
    <citation type="submission" date="2018-09" db="EMBL/GenBank/DDBJ databases">
        <title>Whole genome based analysis of evolution and adaptive divergence in Indian and Brazilian strains of Azospirillum brasilense.</title>
        <authorList>
            <person name="Singh C."/>
            <person name="Tripathi A.K."/>
        </authorList>
    </citation>
    <scope>NUCLEOTIDE SEQUENCE [LARGE SCALE GENOMIC DNA]</scope>
    <source>
        <strain evidence="7 8">MTCC4035</strain>
    </source>
</reference>
<dbReference type="EMBL" id="CP032321">
    <property type="protein sequence ID" value="QCN94857.1"/>
    <property type="molecule type" value="Genomic_DNA"/>
</dbReference>
<dbReference type="PANTHER" id="PTHR30606">
    <property type="entry name" value="LIPID A BIOSYNTHESIS LAUROYL ACYLTRANSFERASE"/>
    <property type="match status" value="1"/>
</dbReference>
<sequence length="302" mass="33427">MAKPRGPLVSWLTRRVAYPLEAVFVYGLCGLFRALPVDRASALGGWIGRTVGPRLRGTRTARRNLERAFPEKSRAEIDAIVLGMWDNLGRVIAEYPHLDEISDYGPGGRTEVIGGEHIDSLRDDGKAGILVSGHFANWEVQSVCSRKMGAELAVVYRAPNNPYVARLLTELRGTASGTQIPKGPEGARTLIRVLTKGGHVGMLIDQKLNDGMPVPFFGRDAMTAPAAAQLALRLGIPLVPARTERLDGARFRITVLPPAEPPNSGDRNADVRILMERLNALLEQWIRERPAEWLWLHRRWPD</sequence>
<accession>A0A4D8PET8</accession>
<keyword evidence="3" id="KW-0997">Cell inner membrane</keyword>
<keyword evidence="4 7" id="KW-0808">Transferase</keyword>
<evidence type="ECO:0000256" key="2">
    <source>
        <dbReference type="ARBA" id="ARBA00022475"/>
    </source>
</evidence>
<dbReference type="Pfam" id="PF03279">
    <property type="entry name" value="Lip_A_acyltrans"/>
    <property type="match status" value="1"/>
</dbReference>
<evidence type="ECO:0000256" key="5">
    <source>
        <dbReference type="ARBA" id="ARBA00023136"/>
    </source>
</evidence>
<comment type="subcellular location">
    <subcellularLocation>
        <location evidence="1">Cell inner membrane</location>
    </subcellularLocation>
</comment>
<keyword evidence="5" id="KW-0472">Membrane</keyword>
<dbReference type="Proteomes" id="UP000298595">
    <property type="component" value="Chromosome"/>
</dbReference>
<evidence type="ECO:0000256" key="3">
    <source>
        <dbReference type="ARBA" id="ARBA00022519"/>
    </source>
</evidence>
<name>A0A4D8PET8_9PROT</name>
<dbReference type="AlphaFoldDB" id="A0A4D8PET8"/>
<dbReference type="RefSeq" id="WP_137114902.1">
    <property type="nucleotide sequence ID" value="NZ_CP032321.1"/>
</dbReference>
<gene>
    <name evidence="7" type="ORF">D3093_06050</name>
</gene>
<proteinExistence type="predicted"/>
<evidence type="ECO:0000313" key="8">
    <source>
        <dbReference type="Proteomes" id="UP000298595"/>
    </source>
</evidence>
<evidence type="ECO:0000256" key="1">
    <source>
        <dbReference type="ARBA" id="ARBA00004533"/>
    </source>
</evidence>
<evidence type="ECO:0000256" key="6">
    <source>
        <dbReference type="ARBA" id="ARBA00023315"/>
    </source>
</evidence>
<organism evidence="7 8">
    <name type="scientific">Azospirillum argentinense</name>
    <dbReference type="NCBI Taxonomy" id="2970906"/>
    <lineage>
        <taxon>Bacteria</taxon>
        <taxon>Pseudomonadati</taxon>
        <taxon>Pseudomonadota</taxon>
        <taxon>Alphaproteobacteria</taxon>
        <taxon>Rhodospirillales</taxon>
        <taxon>Azospirillaceae</taxon>
        <taxon>Azospirillum</taxon>
    </lineage>
</organism>
<dbReference type="PIRSF" id="PIRSF026649">
    <property type="entry name" value="MsbB"/>
    <property type="match status" value="1"/>
</dbReference>